<evidence type="ECO:0000313" key="7">
    <source>
        <dbReference type="Proteomes" id="UP000663864"/>
    </source>
</evidence>
<dbReference type="InterPro" id="IPR022812">
    <property type="entry name" value="Dynamin"/>
</dbReference>
<dbReference type="CDD" id="cd08771">
    <property type="entry name" value="DLP_1"/>
    <property type="match status" value="1"/>
</dbReference>
<evidence type="ECO:0000256" key="1">
    <source>
        <dbReference type="ARBA" id="ARBA00022741"/>
    </source>
</evidence>
<evidence type="ECO:0000259" key="5">
    <source>
        <dbReference type="PROSITE" id="PS51718"/>
    </source>
</evidence>
<gene>
    <name evidence="6" type="ORF">ZHD862_LOCUS36587</name>
</gene>
<dbReference type="Pfam" id="PF00350">
    <property type="entry name" value="Dynamin_N"/>
    <property type="match status" value="1"/>
</dbReference>
<keyword evidence="2 3" id="KW-0342">GTP-binding</keyword>
<dbReference type="InterPro" id="IPR019762">
    <property type="entry name" value="Dynamin_GTPase_CS"/>
</dbReference>
<comment type="similarity">
    <text evidence="3">Belongs to the TRAFAC class dynamin-like GTPase superfamily. Dynamin/Fzo/YdjA family.</text>
</comment>
<comment type="caution">
    <text evidence="6">The sequence shown here is derived from an EMBL/GenBank/DDBJ whole genome shotgun (WGS) entry which is preliminary data.</text>
</comment>
<dbReference type="EMBL" id="CAJNOT010006071">
    <property type="protein sequence ID" value="CAF1481516.1"/>
    <property type="molecule type" value="Genomic_DNA"/>
</dbReference>
<dbReference type="PANTHER" id="PTHR11566:SF173">
    <property type="entry name" value="DYNAMIN-RELATED PROTEIN 4C"/>
    <property type="match status" value="1"/>
</dbReference>
<accession>A0A815RR81</accession>
<dbReference type="InterPro" id="IPR045063">
    <property type="entry name" value="Dynamin_N"/>
</dbReference>
<name>A0A815RR81_9BILA</name>
<dbReference type="InterPro" id="IPR000375">
    <property type="entry name" value="Dynamin_stalk"/>
</dbReference>
<proteinExistence type="inferred from homology"/>
<sequence length="634" mass="72041">MATFATVYDEKIRPLMDRIDQARVLLAPNNYGITFPNVIVVGDQSSGKSSLLESLSLVGLPKGNGIVTRCPLVLRLRKSNERRVYRVYDGNHDNKKVLLDEANLIIPRYIEEETKKLAGDHKNIVKDMIELQVEDPSVRDLTVVDLPGIAHNPIADQPEDIYDQTINLIRQFIDQKGSVILCVFPANVDIATVQSFKLAREADPSGKRTIGVITKSDLASDQDMLVQQLLMDRPDVLHLKLGFVAVRNRNTKENISLKEAHEKEKEFFEQHPASTAAGWNCIGINALINRLTTVYSERVKETFPKLRNDIQARLKEVTEQLSKLPPHLQTTTERVAVYNEIVDLYIEKILKPPLMGSNEVPHGTMELIELDRNEPYTNNTAYMYIFEKYKGPILDKNATFKKSPAPSVTDGVDYSDDEDDVLTYKQSSSDAQAVKQMLLSIYSYWKFLTKRFIDYTTLSLRAGCVFTICPLIQQRLRRIPIEHSDLVERYLSDDDFIRNKRKQCQKTKDTLEKVYKILHEDDTMTADEIYSDFTEIESDSTITLQAVSKKNSNVAKKDTLDSSPGMSTIMSPLFSQVDQSTLQSSQNKLFPFTAPAAQTTFNFAPSPVTTHHHSSLEQNHWPELEMICVNDEKM</sequence>
<dbReference type="PROSITE" id="PS51388">
    <property type="entry name" value="GED"/>
    <property type="match status" value="1"/>
</dbReference>
<protein>
    <recommendedName>
        <fullName evidence="8">Dynamin-type G domain-containing protein</fullName>
    </recommendedName>
</protein>
<dbReference type="Gene3D" id="3.40.50.300">
    <property type="entry name" value="P-loop containing nucleotide triphosphate hydrolases"/>
    <property type="match status" value="1"/>
</dbReference>
<dbReference type="GO" id="GO:0005874">
    <property type="term" value="C:microtubule"/>
    <property type="evidence" value="ECO:0007669"/>
    <property type="project" value="TreeGrafter"/>
</dbReference>
<dbReference type="GO" id="GO:0016020">
    <property type="term" value="C:membrane"/>
    <property type="evidence" value="ECO:0007669"/>
    <property type="project" value="TreeGrafter"/>
</dbReference>
<evidence type="ECO:0000313" key="6">
    <source>
        <dbReference type="EMBL" id="CAF1481516.1"/>
    </source>
</evidence>
<organism evidence="6 7">
    <name type="scientific">Rotaria sordida</name>
    <dbReference type="NCBI Taxonomy" id="392033"/>
    <lineage>
        <taxon>Eukaryota</taxon>
        <taxon>Metazoa</taxon>
        <taxon>Spiralia</taxon>
        <taxon>Gnathifera</taxon>
        <taxon>Rotifera</taxon>
        <taxon>Eurotatoria</taxon>
        <taxon>Bdelloidea</taxon>
        <taxon>Philodinida</taxon>
        <taxon>Philodinidae</taxon>
        <taxon>Rotaria</taxon>
    </lineage>
</organism>
<evidence type="ECO:0000256" key="3">
    <source>
        <dbReference type="RuleBase" id="RU003932"/>
    </source>
</evidence>
<dbReference type="PROSITE" id="PS00410">
    <property type="entry name" value="G_DYNAMIN_1"/>
    <property type="match status" value="1"/>
</dbReference>
<dbReference type="PANTHER" id="PTHR11566">
    <property type="entry name" value="DYNAMIN"/>
    <property type="match status" value="1"/>
</dbReference>
<dbReference type="GO" id="GO:0005737">
    <property type="term" value="C:cytoplasm"/>
    <property type="evidence" value="ECO:0007669"/>
    <property type="project" value="TreeGrafter"/>
</dbReference>
<dbReference type="InterPro" id="IPR027417">
    <property type="entry name" value="P-loop_NTPase"/>
</dbReference>
<dbReference type="GO" id="GO:0003924">
    <property type="term" value="F:GTPase activity"/>
    <property type="evidence" value="ECO:0007669"/>
    <property type="project" value="InterPro"/>
</dbReference>
<evidence type="ECO:0000259" key="4">
    <source>
        <dbReference type="PROSITE" id="PS51388"/>
    </source>
</evidence>
<dbReference type="Proteomes" id="UP000663864">
    <property type="component" value="Unassembled WGS sequence"/>
</dbReference>
<feature type="domain" description="GED" evidence="4">
    <location>
        <begin position="434"/>
        <end position="526"/>
    </location>
</feature>
<dbReference type="PROSITE" id="PS51718">
    <property type="entry name" value="G_DYNAMIN_2"/>
    <property type="match status" value="1"/>
</dbReference>
<dbReference type="GO" id="GO:0005525">
    <property type="term" value="F:GTP binding"/>
    <property type="evidence" value="ECO:0007669"/>
    <property type="project" value="UniProtKB-KW"/>
</dbReference>
<dbReference type="Pfam" id="PF01031">
    <property type="entry name" value="Dynamin_M"/>
    <property type="match status" value="1"/>
</dbReference>
<reference evidence="6" key="1">
    <citation type="submission" date="2021-02" db="EMBL/GenBank/DDBJ databases">
        <authorList>
            <person name="Nowell W R."/>
        </authorList>
    </citation>
    <scope>NUCLEOTIDE SEQUENCE</scope>
</reference>
<dbReference type="PRINTS" id="PR00195">
    <property type="entry name" value="DYNAMIN"/>
</dbReference>
<dbReference type="SMART" id="SM00053">
    <property type="entry name" value="DYNc"/>
    <property type="match status" value="1"/>
</dbReference>
<dbReference type="GO" id="GO:0008017">
    <property type="term" value="F:microtubule binding"/>
    <property type="evidence" value="ECO:0007669"/>
    <property type="project" value="TreeGrafter"/>
</dbReference>
<dbReference type="SUPFAM" id="SSF52540">
    <property type="entry name" value="P-loop containing nucleoside triphosphate hydrolases"/>
    <property type="match status" value="1"/>
</dbReference>
<evidence type="ECO:0008006" key="8">
    <source>
        <dbReference type="Google" id="ProtNLM"/>
    </source>
</evidence>
<dbReference type="InterPro" id="IPR001401">
    <property type="entry name" value="Dynamin_GTPase"/>
</dbReference>
<keyword evidence="1 3" id="KW-0547">Nucleotide-binding</keyword>
<dbReference type="InterPro" id="IPR030381">
    <property type="entry name" value="G_DYNAMIN_dom"/>
</dbReference>
<dbReference type="AlphaFoldDB" id="A0A815RR81"/>
<evidence type="ECO:0000256" key="2">
    <source>
        <dbReference type="ARBA" id="ARBA00023134"/>
    </source>
</evidence>
<feature type="domain" description="Dynamin-type G" evidence="5">
    <location>
        <begin position="32"/>
        <end position="304"/>
    </location>
</feature>
<dbReference type="InterPro" id="IPR020850">
    <property type="entry name" value="GED_dom"/>
</dbReference>